<comment type="caution">
    <text evidence="2">The sequence shown here is derived from an EMBL/GenBank/DDBJ whole genome shotgun (WGS) entry which is preliminary data.</text>
</comment>
<accession>A0A8J7VXS2</accession>
<evidence type="ECO:0000313" key="3">
    <source>
        <dbReference type="Proteomes" id="UP000675664"/>
    </source>
</evidence>
<feature type="transmembrane region" description="Helical" evidence="1">
    <location>
        <begin position="44"/>
        <end position="62"/>
    </location>
</feature>
<keyword evidence="1" id="KW-1133">Transmembrane helix</keyword>
<evidence type="ECO:0000313" key="2">
    <source>
        <dbReference type="EMBL" id="MBR0596999.1"/>
    </source>
</evidence>
<reference evidence="2" key="1">
    <citation type="submission" date="2021-04" db="EMBL/GenBank/DDBJ databases">
        <title>Sinoanaerobacter chloroacetimidivorans sp. nov., an obligate anaerobic bacterium isolated from anaerobic sludge.</title>
        <authorList>
            <person name="Bao Y."/>
        </authorList>
    </citation>
    <scope>NUCLEOTIDE SEQUENCE</scope>
    <source>
        <strain evidence="2">BAD-6</strain>
    </source>
</reference>
<dbReference type="Proteomes" id="UP000675664">
    <property type="component" value="Unassembled WGS sequence"/>
</dbReference>
<dbReference type="RefSeq" id="WP_227017132.1">
    <property type="nucleotide sequence ID" value="NZ_JAGSND010000002.1"/>
</dbReference>
<protein>
    <submittedName>
        <fullName evidence="2">Uncharacterized protein</fullName>
    </submittedName>
</protein>
<gene>
    <name evidence="2" type="ORF">KCX82_03860</name>
</gene>
<evidence type="ECO:0000256" key="1">
    <source>
        <dbReference type="SAM" id="Phobius"/>
    </source>
</evidence>
<proteinExistence type="predicted"/>
<feature type="transmembrane region" description="Helical" evidence="1">
    <location>
        <begin position="83"/>
        <end position="105"/>
    </location>
</feature>
<reference evidence="2" key="2">
    <citation type="submission" date="2021-04" db="EMBL/GenBank/DDBJ databases">
        <authorList>
            <person name="Liu J."/>
        </authorList>
    </citation>
    <scope>NUCLEOTIDE SEQUENCE</scope>
    <source>
        <strain evidence="2">BAD-6</strain>
    </source>
</reference>
<dbReference type="AlphaFoldDB" id="A0A8J7VXS2"/>
<feature type="transmembrane region" description="Helical" evidence="1">
    <location>
        <begin position="21"/>
        <end position="38"/>
    </location>
</feature>
<organism evidence="2 3">
    <name type="scientific">Sinanaerobacter chloroacetimidivorans</name>
    <dbReference type="NCBI Taxonomy" id="2818044"/>
    <lineage>
        <taxon>Bacteria</taxon>
        <taxon>Bacillati</taxon>
        <taxon>Bacillota</taxon>
        <taxon>Clostridia</taxon>
        <taxon>Peptostreptococcales</taxon>
        <taxon>Anaerovoracaceae</taxon>
        <taxon>Sinanaerobacter</taxon>
    </lineage>
</organism>
<dbReference type="EMBL" id="JAGSND010000002">
    <property type="protein sequence ID" value="MBR0596999.1"/>
    <property type="molecule type" value="Genomic_DNA"/>
</dbReference>
<keyword evidence="1" id="KW-0812">Transmembrane</keyword>
<feature type="transmembrane region" description="Helical" evidence="1">
    <location>
        <begin position="125"/>
        <end position="147"/>
    </location>
</feature>
<sequence>MKKNNLDEMQMQRRDKIGNQSFLLLLYLLLIDTGLYGFGFRWIAYPANIVILLTVCSGIYVIRLIKGNAYVGPVSMNRKSTSATASIVIGAIAAGACAAVTVFILSRYQPDLTAGSPAGGGLKDAGAPILFLVPAIALIIAGITAAIRRIQNKKDDE</sequence>
<name>A0A8J7VXS2_9FIRM</name>
<keyword evidence="1" id="KW-0472">Membrane</keyword>
<keyword evidence="3" id="KW-1185">Reference proteome</keyword>